<evidence type="ECO:0000256" key="7">
    <source>
        <dbReference type="ARBA" id="ARBA00041900"/>
    </source>
</evidence>
<feature type="domain" description="Amine oxidase" evidence="12">
    <location>
        <begin position="14"/>
        <end position="518"/>
    </location>
</feature>
<keyword evidence="2 10" id="KW-0125">Carotenoid biosynthesis</keyword>
<evidence type="ECO:0000256" key="2">
    <source>
        <dbReference type="ARBA" id="ARBA00022746"/>
    </source>
</evidence>
<proteinExistence type="inferred from homology"/>
<evidence type="ECO:0000256" key="11">
    <source>
        <dbReference type="SAM" id="Phobius"/>
    </source>
</evidence>
<dbReference type="NCBIfam" id="TIGR02734">
    <property type="entry name" value="crtI_fam"/>
    <property type="match status" value="1"/>
</dbReference>
<dbReference type="InterPro" id="IPR036188">
    <property type="entry name" value="FAD/NAD-bd_sf"/>
</dbReference>
<evidence type="ECO:0000256" key="9">
    <source>
        <dbReference type="ARBA" id="ARBA00048532"/>
    </source>
</evidence>
<dbReference type="RefSeq" id="WP_218028948.1">
    <property type="nucleotide sequence ID" value="NZ_BIFR01000001.1"/>
</dbReference>
<evidence type="ECO:0000313" key="13">
    <source>
        <dbReference type="EMBL" id="GCE14008.1"/>
    </source>
</evidence>
<evidence type="ECO:0000256" key="3">
    <source>
        <dbReference type="ARBA" id="ARBA00023002"/>
    </source>
</evidence>
<gene>
    <name evidence="13" type="ORF">KTT_38670</name>
</gene>
<dbReference type="InterPro" id="IPR002937">
    <property type="entry name" value="Amino_oxidase"/>
</dbReference>
<evidence type="ECO:0000313" key="14">
    <source>
        <dbReference type="Proteomes" id="UP000287352"/>
    </source>
</evidence>
<feature type="transmembrane region" description="Helical" evidence="11">
    <location>
        <begin position="6"/>
        <end position="25"/>
    </location>
</feature>
<comment type="pathway">
    <text evidence="4">Carotenoid biosynthesis; staphyloxanthin biosynthesis; staphyloxanthin from farnesyl diphosphate: step 3/5.</text>
</comment>
<dbReference type="SUPFAM" id="SSF51905">
    <property type="entry name" value="FAD/NAD(P)-binding domain"/>
    <property type="match status" value="1"/>
</dbReference>
<keyword evidence="3 10" id="KW-0560">Oxidoreductase</keyword>
<dbReference type="GO" id="GO:0016491">
    <property type="term" value="F:oxidoreductase activity"/>
    <property type="evidence" value="ECO:0007669"/>
    <property type="project" value="UniProtKB-KW"/>
</dbReference>
<dbReference type="AlphaFoldDB" id="A0A402A4E2"/>
<reference evidence="14" key="1">
    <citation type="submission" date="2018-12" db="EMBL/GenBank/DDBJ databases">
        <title>Tengunoibacter tsumagoiensis gen. nov., sp. nov., Dictyobacter kobayashii sp. nov., D. alpinus sp. nov., and D. joshuensis sp. nov. and description of Dictyobacteraceae fam. nov. within the order Ktedonobacterales isolated from Tengu-no-mugimeshi.</title>
        <authorList>
            <person name="Wang C.M."/>
            <person name="Zheng Y."/>
            <person name="Sakai Y."/>
            <person name="Toyoda A."/>
            <person name="Minakuchi Y."/>
            <person name="Abe K."/>
            <person name="Yokota A."/>
            <person name="Yabe S."/>
        </authorList>
    </citation>
    <scope>NUCLEOTIDE SEQUENCE [LARGE SCALE GENOMIC DNA]</scope>
    <source>
        <strain evidence="14">Uno3</strain>
    </source>
</reference>
<evidence type="ECO:0000256" key="4">
    <source>
        <dbReference type="ARBA" id="ARBA00037901"/>
    </source>
</evidence>
<evidence type="ECO:0000256" key="10">
    <source>
        <dbReference type="RuleBase" id="RU362075"/>
    </source>
</evidence>
<sequence length="526" mass="58728">MSATKHILIVGAGIGGLTTAIRLALQGHRVSIFERQPRVGGKLNLIEMDGFSFDTGPSLITMPAVFRELFQAANRRLEEYLDLVPLDLTCRYFYPDGLILNAWRDTEQLIKEFAQVNPQDGEALEKFISYSRMIFDAAADPFLYHSLGNPLDVLQTFIRYVQQGHPVEPSTGQNGHETSIWERLRAVMAALSPTTLDQCVRGFFQDRHLRQLFDRYATYNGSSPYQVASVYSIIPYVEMADGGWYPRGGMYELARALKRLAGELGVGIETNCAVSRILVEHGEARGAVLADGSVIRSDLVVANSDVVTTHRELLSPAVRTERYVRHLEQLEPSCSGFVLLLGTDKQYPHLAHHNIFFSDNYKAEFEDLFERKIPQRTPTMYVCATTRTDPTQAPEGCENLFVLVNAPYLTEKSNWEQEAPAYRERILDLLTTYPEGGLSDLREHIICESMITPADLQQRYGANAGSIYGLSSNDRMAPFTRPGNRSKTIKKLYFVGGSTHPGGGVPLVMLSGKIVAGLIEEDLAQH</sequence>
<accession>A0A402A4E2</accession>
<dbReference type="Pfam" id="PF01593">
    <property type="entry name" value="Amino_oxidase"/>
    <property type="match status" value="1"/>
</dbReference>
<dbReference type="GO" id="GO:0016117">
    <property type="term" value="P:carotenoid biosynthetic process"/>
    <property type="evidence" value="ECO:0007669"/>
    <property type="project" value="UniProtKB-KW"/>
</dbReference>
<keyword evidence="14" id="KW-1185">Reference proteome</keyword>
<dbReference type="InterPro" id="IPR014105">
    <property type="entry name" value="Carotenoid/retinoid_OxRdtase"/>
</dbReference>
<protein>
    <recommendedName>
        <fullName evidence="6">4,4'-diaponeurosporene oxygenase</fullName>
    </recommendedName>
    <alternativeName>
        <fullName evidence="7">4,4'-diaponeurosporene oxidase</fullName>
    </alternativeName>
    <alternativeName>
        <fullName evidence="8">Carotenoid oxidase</fullName>
    </alternativeName>
</protein>
<evidence type="ECO:0000256" key="6">
    <source>
        <dbReference type="ARBA" id="ARBA00039159"/>
    </source>
</evidence>
<evidence type="ECO:0000259" key="12">
    <source>
        <dbReference type="Pfam" id="PF01593"/>
    </source>
</evidence>
<comment type="similarity">
    <text evidence="5">Belongs to the carotenoid/retinoid oxidoreductase family. CrtP subfamily.</text>
</comment>
<organism evidence="13 14">
    <name type="scientific">Tengunoibacter tsumagoiensis</name>
    <dbReference type="NCBI Taxonomy" id="2014871"/>
    <lineage>
        <taxon>Bacteria</taxon>
        <taxon>Bacillati</taxon>
        <taxon>Chloroflexota</taxon>
        <taxon>Ktedonobacteria</taxon>
        <taxon>Ktedonobacterales</taxon>
        <taxon>Dictyobacteraceae</taxon>
        <taxon>Tengunoibacter</taxon>
    </lineage>
</organism>
<name>A0A402A4E2_9CHLR</name>
<evidence type="ECO:0000256" key="8">
    <source>
        <dbReference type="ARBA" id="ARBA00042619"/>
    </source>
</evidence>
<keyword evidence="11" id="KW-1133">Transmembrane helix</keyword>
<dbReference type="Gene3D" id="3.50.50.60">
    <property type="entry name" value="FAD/NAD(P)-binding domain"/>
    <property type="match status" value="2"/>
</dbReference>
<comment type="catalytic activity">
    <reaction evidence="9">
        <text>all-trans-4,4'-diaponeurosporene + 2 AH2 + 2 O2 = 4,4'-diaponeurosporenal + 2 A + 3 H2O</text>
        <dbReference type="Rhea" id="RHEA:56104"/>
        <dbReference type="ChEBI" id="CHEBI:13193"/>
        <dbReference type="ChEBI" id="CHEBI:15377"/>
        <dbReference type="ChEBI" id="CHEBI:15379"/>
        <dbReference type="ChEBI" id="CHEBI:17499"/>
        <dbReference type="ChEBI" id="CHEBI:62743"/>
        <dbReference type="ChEBI" id="CHEBI:79065"/>
    </reaction>
</comment>
<dbReference type="PANTHER" id="PTHR43734:SF7">
    <property type="entry name" value="4,4'-DIAPONEUROSPORENE OXYGENASE"/>
    <property type="match status" value="1"/>
</dbReference>
<keyword evidence="11" id="KW-0812">Transmembrane</keyword>
<comment type="cofactor">
    <cofactor evidence="1">
        <name>FAD</name>
        <dbReference type="ChEBI" id="CHEBI:57692"/>
    </cofactor>
</comment>
<dbReference type="PANTHER" id="PTHR43734">
    <property type="entry name" value="PHYTOENE DESATURASE"/>
    <property type="match status" value="1"/>
</dbReference>
<dbReference type="Proteomes" id="UP000287352">
    <property type="component" value="Unassembled WGS sequence"/>
</dbReference>
<dbReference type="EMBL" id="BIFR01000001">
    <property type="protein sequence ID" value="GCE14008.1"/>
    <property type="molecule type" value="Genomic_DNA"/>
</dbReference>
<keyword evidence="11" id="KW-0472">Membrane</keyword>
<evidence type="ECO:0000256" key="5">
    <source>
        <dbReference type="ARBA" id="ARBA00038194"/>
    </source>
</evidence>
<dbReference type="PRINTS" id="PR00419">
    <property type="entry name" value="ADXRDTASE"/>
</dbReference>
<comment type="caution">
    <text evidence="13">The sequence shown here is derived from an EMBL/GenBank/DDBJ whole genome shotgun (WGS) entry which is preliminary data.</text>
</comment>
<evidence type="ECO:0000256" key="1">
    <source>
        <dbReference type="ARBA" id="ARBA00001974"/>
    </source>
</evidence>